<feature type="binding site" evidence="3">
    <location>
        <position position="191"/>
    </location>
    <ligand>
        <name>Zn(2+)</name>
        <dbReference type="ChEBI" id="CHEBI:29105"/>
        <label>1</label>
    </ligand>
</feature>
<dbReference type="AlphaFoldDB" id="A0A942YEW5"/>
<comment type="caution">
    <text evidence="4">The sequence shown here is derived from an EMBL/GenBank/DDBJ whole genome shotgun (WGS) entry which is preliminary data.</text>
</comment>
<dbReference type="Gene3D" id="3.30.70.360">
    <property type="match status" value="1"/>
</dbReference>
<dbReference type="Pfam" id="PF01546">
    <property type="entry name" value="Peptidase_M20"/>
    <property type="match status" value="1"/>
</dbReference>
<comment type="similarity">
    <text evidence="1">Belongs to the peptidase M20 family.</text>
</comment>
<dbReference type="InterPro" id="IPR036264">
    <property type="entry name" value="Bact_exopeptidase_dim_dom"/>
</dbReference>
<feature type="binding site" evidence="3">
    <location>
        <position position="95"/>
    </location>
    <ligand>
        <name>Zn(2+)</name>
        <dbReference type="ChEBI" id="CHEBI:29105"/>
        <label>2</label>
    </ligand>
</feature>
<evidence type="ECO:0000313" key="6">
    <source>
        <dbReference type="Proteomes" id="UP000677265"/>
    </source>
</evidence>
<feature type="binding site" evidence="3">
    <location>
        <position position="130"/>
    </location>
    <ligand>
        <name>Zn(2+)</name>
        <dbReference type="ChEBI" id="CHEBI:29105"/>
        <label>2</label>
    </ligand>
</feature>
<dbReference type="InterPro" id="IPR002933">
    <property type="entry name" value="Peptidase_M20"/>
</dbReference>
<dbReference type="CDD" id="cd03884">
    <property type="entry name" value="M20_bAS"/>
    <property type="match status" value="1"/>
</dbReference>
<dbReference type="Gene3D" id="3.40.630.10">
    <property type="entry name" value="Zn peptidases"/>
    <property type="match status" value="1"/>
</dbReference>
<keyword evidence="2 4" id="KW-0378">Hydrolase</keyword>
<dbReference type="Proteomes" id="UP000677265">
    <property type="component" value="Unassembled WGS sequence"/>
</dbReference>
<evidence type="ECO:0000256" key="1">
    <source>
        <dbReference type="ARBA" id="ARBA00006153"/>
    </source>
</evidence>
<dbReference type="GO" id="GO:0046872">
    <property type="term" value="F:metal ion binding"/>
    <property type="evidence" value="ECO:0007669"/>
    <property type="project" value="UniProtKB-KW"/>
</dbReference>
<dbReference type="EMBL" id="JAGYPE020000007">
    <property type="protein sequence ID" value="MCH6265152.1"/>
    <property type="molecule type" value="Genomic_DNA"/>
</dbReference>
<evidence type="ECO:0000256" key="2">
    <source>
        <dbReference type="ARBA" id="ARBA00022801"/>
    </source>
</evidence>
<feature type="binding site" evidence="3">
    <location>
        <position position="382"/>
    </location>
    <ligand>
        <name>Zn(2+)</name>
        <dbReference type="ChEBI" id="CHEBI:29105"/>
        <label>2</label>
    </ligand>
</feature>
<keyword evidence="3" id="KW-0479">Metal-binding</keyword>
<name>A0A942YEW5_9BACI</name>
<dbReference type="GO" id="GO:0016813">
    <property type="term" value="F:hydrolase activity, acting on carbon-nitrogen (but not peptide) bonds, in linear amidines"/>
    <property type="evidence" value="ECO:0007669"/>
    <property type="project" value="InterPro"/>
</dbReference>
<organism evidence="4">
    <name type="scientific">Neobacillus citreus</name>
    <dbReference type="NCBI Taxonomy" id="2833578"/>
    <lineage>
        <taxon>Bacteria</taxon>
        <taxon>Bacillati</taxon>
        <taxon>Bacillota</taxon>
        <taxon>Bacilli</taxon>
        <taxon>Bacillales</taxon>
        <taxon>Bacillaceae</taxon>
        <taxon>Neobacillus</taxon>
    </lineage>
</organism>
<dbReference type="EMBL" id="JAGYPE010000009">
    <property type="protein sequence ID" value="MBS4187854.1"/>
    <property type="molecule type" value="Genomic_DNA"/>
</dbReference>
<keyword evidence="6" id="KW-1185">Reference proteome</keyword>
<dbReference type="PANTHER" id="PTHR32494">
    <property type="entry name" value="ALLANTOATE DEIMINASE-RELATED"/>
    <property type="match status" value="1"/>
</dbReference>
<dbReference type="InterPro" id="IPR010158">
    <property type="entry name" value="Amidase_Cbmase"/>
</dbReference>
<feature type="binding site" evidence="3">
    <location>
        <position position="84"/>
    </location>
    <ligand>
        <name>Zn(2+)</name>
        <dbReference type="ChEBI" id="CHEBI:29105"/>
        <label>1</label>
    </ligand>
</feature>
<comment type="cofactor">
    <cofactor evidence="3">
        <name>Zn(2+)</name>
        <dbReference type="ChEBI" id="CHEBI:29105"/>
    </cofactor>
    <text evidence="3">Binds 2 Zn(2+) ions per subunit.</text>
</comment>
<evidence type="ECO:0000313" key="4">
    <source>
        <dbReference type="EMBL" id="MBS4187854.1"/>
    </source>
</evidence>
<accession>A0A942YEW5</accession>
<gene>
    <name evidence="5" type="ORF">KHB02_006385</name>
    <name evidence="4" type="ORF">KHB02_41485</name>
</gene>
<sequence length="410" mass="45260">MQKQKLLINGERLKEELERFAQFGRTENNGVTRLSLSGEDRAARGYFRKCCEDLGMAVKVDDMGCMYATLAGTENKPPILIGSHLDSVKKGGRFDGVLGVVTGLEVVRTIVDHKIQPKYPITIVNFTNEEGARFEPSLMASGVLAGKFDKAAMLQKKDSEGITFVEALMAIGYEGSEENRLKEATAFLELHIEQGPILEKEASTIGVVECVVGMACFEIEVTGESDHAGTTPMSMRKDALFATNNLINETRKRLSAMDSDLVFTIGRVNVYPSIHTVIPNKVVFTLEARHKDMDIVNSFKDFVQGLPHQGLNEGCEVKVTKLWERDTVWFAPELCASLEQSAETLGYSHKRMVSGAGHDAQFIASYVPTAMLFVPSINGKSHCEEELTAWEDCEKGVNVVLDTVLKLLNK</sequence>
<reference evidence="4" key="1">
    <citation type="submission" date="2021-05" db="EMBL/GenBank/DDBJ databases">
        <title>Novel Bacillus species.</title>
        <authorList>
            <person name="Liu G."/>
        </authorList>
    </citation>
    <scope>NUCLEOTIDE SEQUENCE</scope>
    <source>
        <strain evidence="4 6">FJAT-50051</strain>
    </source>
</reference>
<feature type="binding site" evidence="3">
    <location>
        <position position="95"/>
    </location>
    <ligand>
        <name>Zn(2+)</name>
        <dbReference type="ChEBI" id="CHEBI:29105"/>
        <label>1</label>
    </ligand>
</feature>
<dbReference type="NCBIfam" id="TIGR01879">
    <property type="entry name" value="hydantase"/>
    <property type="match status" value="1"/>
</dbReference>
<proteinExistence type="inferred from homology"/>
<keyword evidence="3" id="KW-0862">Zinc</keyword>
<dbReference type="PANTHER" id="PTHR32494:SF5">
    <property type="entry name" value="ALLANTOATE AMIDOHYDROLASE"/>
    <property type="match status" value="1"/>
</dbReference>
<dbReference type="PIRSF" id="PIRSF001235">
    <property type="entry name" value="Amidase_carbamoylase"/>
    <property type="match status" value="1"/>
</dbReference>
<dbReference type="NCBIfam" id="NF006771">
    <property type="entry name" value="PRK09290.1-5"/>
    <property type="match status" value="1"/>
</dbReference>
<protein>
    <submittedName>
        <fullName evidence="4">Zn-dependent hydrolase</fullName>
    </submittedName>
</protein>
<evidence type="ECO:0000313" key="5">
    <source>
        <dbReference type="EMBL" id="MCH6265152.1"/>
    </source>
</evidence>
<dbReference type="SUPFAM" id="SSF53187">
    <property type="entry name" value="Zn-dependent exopeptidases"/>
    <property type="match status" value="1"/>
</dbReference>
<dbReference type="RefSeq" id="WP_213147668.1">
    <property type="nucleotide sequence ID" value="NZ_JAGYPE020000007.1"/>
</dbReference>
<dbReference type="SUPFAM" id="SSF55031">
    <property type="entry name" value="Bacterial exopeptidase dimerisation domain"/>
    <property type="match status" value="1"/>
</dbReference>
<evidence type="ECO:0000256" key="3">
    <source>
        <dbReference type="PIRSR" id="PIRSR001235-1"/>
    </source>
</evidence>